<feature type="domain" description="ATPase family AAA" evidence="8">
    <location>
        <begin position="4"/>
        <end position="57"/>
    </location>
</feature>
<accession>A0A699ZDU7</accession>
<name>A0A699ZDU7_HAELA</name>
<dbReference type="GO" id="GO:0007005">
    <property type="term" value="P:mitochondrion organization"/>
    <property type="evidence" value="ECO:0007669"/>
    <property type="project" value="TreeGrafter"/>
</dbReference>
<dbReference type="GO" id="GO:0008270">
    <property type="term" value="F:zinc ion binding"/>
    <property type="evidence" value="ECO:0007669"/>
    <property type="project" value="TreeGrafter"/>
</dbReference>
<evidence type="ECO:0000256" key="2">
    <source>
        <dbReference type="ARBA" id="ARBA00022741"/>
    </source>
</evidence>
<dbReference type="GO" id="GO:0005524">
    <property type="term" value="F:ATP binding"/>
    <property type="evidence" value="ECO:0007669"/>
    <property type="project" value="UniProtKB-KW"/>
</dbReference>
<dbReference type="InterPro" id="IPR021911">
    <property type="entry name" value="ATAD3_N"/>
</dbReference>
<sequence length="93" mass="9923">MANLGSAAVELLTDSNKLATTLGATGALFALLFGTREGARVVGGAVERWLGTPKLVRETSRFNVWKPSSWRSTPAKGTEEIKKDFRVSATISA</sequence>
<evidence type="ECO:0000313" key="10">
    <source>
        <dbReference type="Proteomes" id="UP000485058"/>
    </source>
</evidence>
<dbReference type="PANTHER" id="PTHR23075">
    <property type="entry name" value="PUTATIVE ATP-ASE"/>
    <property type="match status" value="1"/>
</dbReference>
<organism evidence="9 10">
    <name type="scientific">Haematococcus lacustris</name>
    <name type="common">Green alga</name>
    <name type="synonym">Haematococcus pluvialis</name>
    <dbReference type="NCBI Taxonomy" id="44745"/>
    <lineage>
        <taxon>Eukaryota</taxon>
        <taxon>Viridiplantae</taxon>
        <taxon>Chlorophyta</taxon>
        <taxon>core chlorophytes</taxon>
        <taxon>Chlorophyceae</taxon>
        <taxon>CS clade</taxon>
        <taxon>Chlamydomonadales</taxon>
        <taxon>Haematococcaceae</taxon>
        <taxon>Haematococcus</taxon>
    </lineage>
</organism>
<keyword evidence="6" id="KW-0496">Mitochondrion</keyword>
<keyword evidence="5" id="KW-0175">Coiled coil</keyword>
<evidence type="ECO:0000256" key="3">
    <source>
        <dbReference type="ARBA" id="ARBA00022792"/>
    </source>
</evidence>
<evidence type="ECO:0000256" key="6">
    <source>
        <dbReference type="ARBA" id="ARBA00023128"/>
    </source>
</evidence>
<dbReference type="Pfam" id="PF12037">
    <property type="entry name" value="ATAD3_N"/>
    <property type="match status" value="1"/>
</dbReference>
<comment type="caution">
    <text evidence="9">The sequence shown here is derived from an EMBL/GenBank/DDBJ whole genome shotgun (WGS) entry which is preliminary data.</text>
</comment>
<protein>
    <submittedName>
        <fullName evidence="9">AAA domain-containing protein</fullName>
    </submittedName>
</protein>
<keyword evidence="2" id="KW-0547">Nucleotide-binding</keyword>
<dbReference type="GO" id="GO:0031966">
    <property type="term" value="C:mitochondrial membrane"/>
    <property type="evidence" value="ECO:0007669"/>
    <property type="project" value="UniProtKB-SubCell"/>
</dbReference>
<keyword evidence="7" id="KW-0472">Membrane</keyword>
<evidence type="ECO:0000313" key="9">
    <source>
        <dbReference type="EMBL" id="GFH19460.1"/>
    </source>
</evidence>
<dbReference type="AlphaFoldDB" id="A0A699ZDU7"/>
<evidence type="ECO:0000256" key="1">
    <source>
        <dbReference type="ARBA" id="ARBA00004325"/>
    </source>
</evidence>
<gene>
    <name evidence="9" type="ORF">HaLaN_16407</name>
</gene>
<evidence type="ECO:0000256" key="5">
    <source>
        <dbReference type="ARBA" id="ARBA00023054"/>
    </source>
</evidence>
<dbReference type="PANTHER" id="PTHR23075:SF0">
    <property type="entry name" value="ATPASE FAMILY AAA DOMAIN-CONTAINING PROTEIN 3"/>
    <property type="match status" value="1"/>
</dbReference>
<proteinExistence type="predicted"/>
<keyword evidence="3" id="KW-0999">Mitochondrion inner membrane</keyword>
<dbReference type="EMBL" id="BLLF01001467">
    <property type="protein sequence ID" value="GFH19460.1"/>
    <property type="molecule type" value="Genomic_DNA"/>
</dbReference>
<comment type="subcellular location">
    <subcellularLocation>
        <location evidence="1">Mitochondrion membrane</location>
    </subcellularLocation>
</comment>
<keyword evidence="10" id="KW-1185">Reference proteome</keyword>
<evidence type="ECO:0000259" key="8">
    <source>
        <dbReference type="Pfam" id="PF12037"/>
    </source>
</evidence>
<dbReference type="Proteomes" id="UP000485058">
    <property type="component" value="Unassembled WGS sequence"/>
</dbReference>
<keyword evidence="4" id="KW-0067">ATP-binding</keyword>
<evidence type="ECO:0000256" key="7">
    <source>
        <dbReference type="ARBA" id="ARBA00023136"/>
    </source>
</evidence>
<reference evidence="9 10" key="1">
    <citation type="submission" date="2020-02" db="EMBL/GenBank/DDBJ databases">
        <title>Draft genome sequence of Haematococcus lacustris strain NIES-144.</title>
        <authorList>
            <person name="Morimoto D."/>
            <person name="Nakagawa S."/>
            <person name="Yoshida T."/>
            <person name="Sawayama S."/>
        </authorList>
    </citation>
    <scope>NUCLEOTIDE SEQUENCE [LARGE SCALE GENOMIC DNA]</scope>
    <source>
        <strain evidence="9 10">NIES-144</strain>
    </source>
</reference>
<evidence type="ECO:0000256" key="4">
    <source>
        <dbReference type="ARBA" id="ARBA00022840"/>
    </source>
</evidence>